<evidence type="ECO:0000256" key="1">
    <source>
        <dbReference type="SAM" id="MobiDB-lite"/>
    </source>
</evidence>
<feature type="region of interest" description="Disordered" evidence="1">
    <location>
        <begin position="1"/>
        <end position="53"/>
    </location>
</feature>
<sequence>MYYDPQAYSHHRPPVVPPHPLHGQSWHQHAYPQPPANPATFQPPSNAPPVPPRPELDMSFAGHVHWSGEQVASPLVMTPGHHWPSSNSAGDGSGHRAYTLPAMSPVPGMGSVPPEHVRALDAGKFHSSDSSSPQFHLAPPGSLLPMPNVSPTVSPALGVPSPGEVPFGSHSLLPFAAPPPPPPIVNRPSVPQSQTMPHLPSQLRPAQGALSRHLSLSAPHAAPLPPSTPAPAFPIPFGAPLGPVHTDGANWVGGLAPRIRPSFQRDWNHMPSIPQGSVTQPPLPPPPPPPLPPPHRAPSVPVPGAEPIRPAPPPVPPPPPKHMLTSPSVLTHGQWSGGPPPPPPPPKPSTPPNGLPVPPKVPVTPPNDPQLLPANNDINSSPLFIASPLASERTEGEESQPRENRSEEDQEADLREALQRSLSESLVTRHPNNDDDDDDEDFQKALIESMREASIVDSGFSLITHAELDLDTPGSGLNVGSGAWTPVQISTPPVSEIVHATKPPPPLPRQETGFSTPERVSRSETPPVIVPAPITVVEAPTAAPAPALTSPTSAGRDEPPPPTYEEVTRSGNRAVNDQGAQSVVATEPAVNNSSPSPLVVAPGPDPSDTWEIGPPPDVVEPPVIAVIPPSAHNSISRRERQPATQHSDGVSIALPQVVEPALQSEAPIRNLAISQPANTRPHAVSQEYPILHSPGQPEHEQGLLGPARQRVQSVSASRHSGSSVSRLSRASSTFFANMTGNNAGPSNGPPSRNWAIDDEPANGPGGLMLQPSQPASTPSRPHSRNGSKANMEEALDGLVETLLYSVSYGFRDPDPPTPTPMPPANPPPPSIMIDESGAFFVQAPNFRHLLRLLSHYGSTSIMATPAAIATSKSGVHTLRVVLHFVRGAHERDPWYCRLFLELHTPDSNETSAGPDTSILWAGSSIRAPCGPRGKLYVIPGTMPVLPLSFQGLSTFLVSRLQSACRAPSDSSPRRLERILVECYGSVGGDTGPVEEIGGRQKGSGNISLGGLFSRVKDKFSSDRGGTLNDHTYDLISPFQIDEYQ</sequence>
<evidence type="ECO:0000313" key="2">
    <source>
        <dbReference type="EMBL" id="KAB5593385.1"/>
    </source>
</evidence>
<feature type="compositionally biased region" description="Pro residues" evidence="1">
    <location>
        <begin position="338"/>
        <end position="368"/>
    </location>
</feature>
<feature type="compositionally biased region" description="Pro residues" evidence="1">
    <location>
        <begin position="281"/>
        <end position="296"/>
    </location>
</feature>
<feature type="region of interest" description="Disordered" evidence="1">
    <location>
        <begin position="669"/>
        <end position="788"/>
    </location>
</feature>
<feature type="compositionally biased region" description="Low complexity" evidence="1">
    <location>
        <begin position="713"/>
        <end position="732"/>
    </location>
</feature>
<feature type="compositionally biased region" description="Pro residues" evidence="1">
    <location>
        <begin position="309"/>
        <end position="321"/>
    </location>
</feature>
<feature type="compositionally biased region" description="Low complexity" evidence="1">
    <location>
        <begin position="524"/>
        <end position="554"/>
    </location>
</feature>
<comment type="caution">
    <text evidence="2">The sequence shown here is derived from an EMBL/GenBank/DDBJ whole genome shotgun (WGS) entry which is preliminary data.</text>
</comment>
<name>A0A5N5QNN0_9AGAM</name>
<feature type="region of interest" description="Disordered" evidence="1">
    <location>
        <begin position="499"/>
        <end position="656"/>
    </location>
</feature>
<dbReference type="EMBL" id="SSOP01000038">
    <property type="protein sequence ID" value="KAB5593385.1"/>
    <property type="molecule type" value="Genomic_DNA"/>
</dbReference>
<feature type="compositionally biased region" description="Polar residues" evidence="1">
    <location>
        <begin position="325"/>
        <end position="334"/>
    </location>
</feature>
<accession>A0A5N5QNN0</accession>
<feature type="region of interest" description="Disordered" evidence="1">
    <location>
        <begin position="178"/>
        <end position="208"/>
    </location>
</feature>
<protein>
    <submittedName>
        <fullName evidence="2">Uncharacterized protein</fullName>
    </submittedName>
</protein>
<gene>
    <name evidence="2" type="ORF">CTheo_3123</name>
</gene>
<dbReference type="Proteomes" id="UP000383932">
    <property type="component" value="Unassembled WGS sequence"/>
</dbReference>
<organism evidence="2 3">
    <name type="scientific">Ceratobasidium theobromae</name>
    <dbReference type="NCBI Taxonomy" id="1582974"/>
    <lineage>
        <taxon>Eukaryota</taxon>
        <taxon>Fungi</taxon>
        <taxon>Dikarya</taxon>
        <taxon>Basidiomycota</taxon>
        <taxon>Agaricomycotina</taxon>
        <taxon>Agaricomycetes</taxon>
        <taxon>Cantharellales</taxon>
        <taxon>Ceratobasidiaceae</taxon>
        <taxon>Ceratobasidium</taxon>
    </lineage>
</organism>
<proteinExistence type="predicted"/>
<feature type="compositionally biased region" description="Polar residues" evidence="1">
    <location>
        <begin position="733"/>
        <end position="745"/>
    </location>
</feature>
<keyword evidence="3" id="KW-1185">Reference proteome</keyword>
<dbReference type="AlphaFoldDB" id="A0A5N5QNN0"/>
<feature type="region of interest" description="Disordered" evidence="1">
    <location>
        <begin position="265"/>
        <end position="444"/>
    </location>
</feature>
<feature type="compositionally biased region" description="Polar residues" evidence="1">
    <location>
        <begin position="770"/>
        <end position="788"/>
    </location>
</feature>
<reference evidence="2 3" key="1">
    <citation type="journal article" date="2019" name="Fungal Biol. Biotechnol.">
        <title>Draft genome sequence of fastidious pathogen Ceratobasidium theobromae, which causes vascular-streak dieback in Theobroma cacao.</title>
        <authorList>
            <person name="Ali S.S."/>
            <person name="Asman A."/>
            <person name="Shao J."/>
            <person name="Firmansyah A.P."/>
            <person name="Susilo A.W."/>
            <person name="Rosmana A."/>
            <person name="McMahon P."/>
            <person name="Junaid M."/>
            <person name="Guest D."/>
            <person name="Kheng T.Y."/>
            <person name="Meinhardt L.W."/>
            <person name="Bailey B.A."/>
        </authorList>
    </citation>
    <scope>NUCLEOTIDE SEQUENCE [LARGE SCALE GENOMIC DNA]</scope>
    <source>
        <strain evidence="2 3">CT2</strain>
    </source>
</reference>
<feature type="compositionally biased region" description="Basic and acidic residues" evidence="1">
    <location>
        <begin position="392"/>
        <end position="418"/>
    </location>
</feature>
<dbReference type="OrthoDB" id="3269480at2759"/>
<feature type="compositionally biased region" description="Polar residues" evidence="1">
    <location>
        <begin position="569"/>
        <end position="596"/>
    </location>
</feature>
<evidence type="ECO:0000313" key="3">
    <source>
        <dbReference type="Proteomes" id="UP000383932"/>
    </source>
</evidence>
<feature type="compositionally biased region" description="Low complexity" evidence="1">
    <location>
        <begin position="620"/>
        <end position="629"/>
    </location>
</feature>